<dbReference type="Pfam" id="PF00573">
    <property type="entry name" value="Ribosomal_L4"/>
    <property type="match status" value="1"/>
</dbReference>
<evidence type="ECO:0000256" key="1">
    <source>
        <dbReference type="ARBA" id="ARBA00010528"/>
    </source>
</evidence>
<organism evidence="5">
    <name type="scientific">marine metagenome</name>
    <dbReference type="NCBI Taxonomy" id="408172"/>
    <lineage>
        <taxon>unclassified sequences</taxon>
        <taxon>metagenomes</taxon>
        <taxon>ecological metagenomes</taxon>
    </lineage>
</organism>
<dbReference type="NCBIfam" id="TIGR03953">
    <property type="entry name" value="rplD_bact"/>
    <property type="match status" value="1"/>
</dbReference>
<feature type="region of interest" description="Disordered" evidence="4">
    <location>
        <begin position="43"/>
        <end position="77"/>
    </location>
</feature>
<evidence type="ECO:0000256" key="2">
    <source>
        <dbReference type="ARBA" id="ARBA00022980"/>
    </source>
</evidence>
<evidence type="ECO:0008006" key="6">
    <source>
        <dbReference type="Google" id="ProtNLM"/>
    </source>
</evidence>
<evidence type="ECO:0000256" key="4">
    <source>
        <dbReference type="SAM" id="MobiDB-lite"/>
    </source>
</evidence>
<evidence type="ECO:0000256" key="3">
    <source>
        <dbReference type="ARBA" id="ARBA00023274"/>
    </source>
</evidence>
<dbReference type="HAMAP" id="MF_01328_B">
    <property type="entry name" value="Ribosomal_uL4_B"/>
    <property type="match status" value="1"/>
</dbReference>
<reference evidence="5" key="1">
    <citation type="submission" date="2018-05" db="EMBL/GenBank/DDBJ databases">
        <authorList>
            <person name="Lanie J.A."/>
            <person name="Ng W.-L."/>
            <person name="Kazmierczak K.M."/>
            <person name="Andrzejewski T.M."/>
            <person name="Davidsen T.M."/>
            <person name="Wayne K.J."/>
            <person name="Tettelin H."/>
            <person name="Glass J.I."/>
            <person name="Rusch D."/>
            <person name="Podicherti R."/>
            <person name="Tsui H.-C.T."/>
            <person name="Winkler M.E."/>
        </authorList>
    </citation>
    <scope>NUCLEOTIDE SEQUENCE</scope>
</reference>
<dbReference type="Gene3D" id="3.40.1370.10">
    <property type="match status" value="1"/>
</dbReference>
<proteinExistence type="inferred from homology"/>
<dbReference type="SUPFAM" id="SSF52166">
    <property type="entry name" value="Ribosomal protein L4"/>
    <property type="match status" value="1"/>
</dbReference>
<dbReference type="InterPro" id="IPR023574">
    <property type="entry name" value="Ribosomal_uL4_dom_sf"/>
</dbReference>
<dbReference type="InterPro" id="IPR013005">
    <property type="entry name" value="Ribosomal_uL4-like"/>
</dbReference>
<dbReference type="AlphaFoldDB" id="A0A381SF13"/>
<evidence type="ECO:0000313" key="5">
    <source>
        <dbReference type="EMBL" id="SVA02670.1"/>
    </source>
</evidence>
<gene>
    <name evidence="5" type="ORF">METZ01_LOCUS55524</name>
</gene>
<protein>
    <recommendedName>
        <fullName evidence="6">50S ribosomal protein L4</fullName>
    </recommendedName>
</protein>
<dbReference type="PANTHER" id="PTHR10746">
    <property type="entry name" value="50S RIBOSOMAL PROTEIN L4"/>
    <property type="match status" value="1"/>
</dbReference>
<dbReference type="GO" id="GO:0006412">
    <property type="term" value="P:translation"/>
    <property type="evidence" value="ECO:0007669"/>
    <property type="project" value="InterPro"/>
</dbReference>
<feature type="non-terminal residue" evidence="5">
    <location>
        <position position="1"/>
    </location>
</feature>
<sequence length="206" mass="22297">VELSVVKLDGTTGQQLAVSEDVFATAFREPLVHQVVVAYMSGTRSGTSSQKNRSDVSGGGSKPWRQKGTGRARAGTIRSPIWRGGGRAFPATARSYSQKVNRKMYRAALRSILSELIRQERLRVCDEIQVSQPKTKAMTDVLAQLGLNGRVLLVTADYDQNVSLSARNLPGVEVVEAAQVNPVSLVGNETVVFTADALRKIEASLQ</sequence>
<dbReference type="PANTHER" id="PTHR10746:SF6">
    <property type="entry name" value="LARGE RIBOSOMAL SUBUNIT PROTEIN UL4M"/>
    <property type="match status" value="1"/>
</dbReference>
<comment type="similarity">
    <text evidence="1">Belongs to the universal ribosomal protein uL4 family.</text>
</comment>
<keyword evidence="2" id="KW-0689">Ribosomal protein</keyword>
<keyword evidence="3" id="KW-0687">Ribonucleoprotein</keyword>
<dbReference type="EMBL" id="UINC01003029">
    <property type="protein sequence ID" value="SVA02670.1"/>
    <property type="molecule type" value="Genomic_DNA"/>
</dbReference>
<name>A0A381SF13_9ZZZZ</name>
<dbReference type="GO" id="GO:1990904">
    <property type="term" value="C:ribonucleoprotein complex"/>
    <property type="evidence" value="ECO:0007669"/>
    <property type="project" value="UniProtKB-KW"/>
</dbReference>
<dbReference type="GO" id="GO:0003735">
    <property type="term" value="F:structural constituent of ribosome"/>
    <property type="evidence" value="ECO:0007669"/>
    <property type="project" value="InterPro"/>
</dbReference>
<dbReference type="GO" id="GO:0005840">
    <property type="term" value="C:ribosome"/>
    <property type="evidence" value="ECO:0007669"/>
    <property type="project" value="UniProtKB-KW"/>
</dbReference>
<accession>A0A381SF13</accession>
<dbReference type="InterPro" id="IPR002136">
    <property type="entry name" value="Ribosomal_uL4"/>
</dbReference>